<dbReference type="Proteomes" id="UP000288429">
    <property type="component" value="Unassembled WGS sequence"/>
</dbReference>
<feature type="compositionally biased region" description="Pro residues" evidence="1">
    <location>
        <begin position="120"/>
        <end position="131"/>
    </location>
</feature>
<organism evidence="2 3">
    <name type="scientific">Fusarium ambrosium</name>
    <dbReference type="NCBI Taxonomy" id="131363"/>
    <lineage>
        <taxon>Eukaryota</taxon>
        <taxon>Fungi</taxon>
        <taxon>Dikarya</taxon>
        <taxon>Ascomycota</taxon>
        <taxon>Pezizomycotina</taxon>
        <taxon>Sordariomycetes</taxon>
        <taxon>Hypocreomycetidae</taxon>
        <taxon>Hypocreales</taxon>
        <taxon>Nectriaceae</taxon>
        <taxon>Fusarium</taxon>
        <taxon>Fusarium solani species complex</taxon>
    </lineage>
</organism>
<dbReference type="AlphaFoldDB" id="A0A428UD92"/>
<evidence type="ECO:0000256" key="1">
    <source>
        <dbReference type="SAM" id="MobiDB-lite"/>
    </source>
</evidence>
<feature type="compositionally biased region" description="Basic residues" evidence="1">
    <location>
        <begin position="1"/>
        <end position="15"/>
    </location>
</feature>
<evidence type="ECO:0000313" key="3">
    <source>
        <dbReference type="Proteomes" id="UP000288429"/>
    </source>
</evidence>
<feature type="region of interest" description="Disordered" evidence="1">
    <location>
        <begin position="1"/>
        <end position="144"/>
    </location>
</feature>
<evidence type="ECO:0000313" key="2">
    <source>
        <dbReference type="EMBL" id="RSM12275.1"/>
    </source>
</evidence>
<comment type="caution">
    <text evidence="2">The sequence shown here is derived from an EMBL/GenBank/DDBJ whole genome shotgun (WGS) entry which is preliminary data.</text>
</comment>
<accession>A0A428UD92</accession>
<gene>
    <name evidence="2" type="ORF">CDV31_006380</name>
</gene>
<protein>
    <submittedName>
        <fullName evidence="2">Uncharacterized protein</fullName>
    </submittedName>
</protein>
<dbReference type="EMBL" id="NIZV01000071">
    <property type="protein sequence ID" value="RSM12275.1"/>
    <property type="molecule type" value="Genomic_DNA"/>
</dbReference>
<name>A0A428UD92_9HYPO</name>
<reference evidence="2 3" key="1">
    <citation type="submission" date="2017-06" db="EMBL/GenBank/DDBJ databases">
        <title>Cmopartive genomic analysis of Ambrosia Fusariam Clade fungi.</title>
        <authorList>
            <person name="Stajich J.E."/>
            <person name="Carrillo J."/>
            <person name="Kijimoto T."/>
            <person name="Eskalen A."/>
            <person name="O'Donnell K."/>
            <person name="Kasson M."/>
        </authorList>
    </citation>
    <scope>NUCLEOTIDE SEQUENCE [LARGE SCALE GENOMIC DNA]</scope>
    <source>
        <strain evidence="2 3">NRRL 20438</strain>
    </source>
</reference>
<sequence>MARKMPRFSNGRKRSTRIENLRKVASKSPAPERRHEQAPILLSESPSNNTEQPRDILPPRVYNAPNPAKRKYSPETSNLSPAAKRQKLDERSIVKRRHSIPLTAPGTGLPQIKLTLATPPSTPTSPRPKTPPRQDRSWLHPKWRRRRRSAPLFGVFGASPEVEAKTRREKTV</sequence>
<keyword evidence="3" id="KW-1185">Reference proteome</keyword>
<proteinExistence type="predicted"/>